<evidence type="ECO:0000313" key="2">
    <source>
        <dbReference type="Proteomes" id="UP000241421"/>
    </source>
</evidence>
<comment type="caution">
    <text evidence="1">The sequence shown here is derived from an EMBL/GenBank/DDBJ whole genome shotgun (WGS) entry which is preliminary data.</text>
</comment>
<sequence length="134" mass="13041">MLLSVSAAAGAETIVYTSEAGLPAASTGPVQGGGAFDRLAVAAKVATGGDFVLPAAMAGGGAGAHAFKLADSTADSLIGVASTRPVGPASVDPAGAAYWSTANNAAPAVPEADSYTMLLAGLLVMAWLIKQHDN</sequence>
<keyword evidence="2" id="KW-1185">Reference proteome</keyword>
<proteinExistence type="predicted"/>
<dbReference type="AlphaFoldDB" id="A0A2U2HJL2"/>
<gene>
    <name evidence="1" type="ORF">C7C56_014130</name>
</gene>
<evidence type="ECO:0000313" key="1">
    <source>
        <dbReference type="EMBL" id="PWF47700.1"/>
    </source>
</evidence>
<protein>
    <submittedName>
        <fullName evidence="1">Uncharacterized protein</fullName>
    </submittedName>
</protein>
<dbReference type="EMBL" id="PXWF02000233">
    <property type="protein sequence ID" value="PWF47700.1"/>
    <property type="molecule type" value="Genomic_DNA"/>
</dbReference>
<reference evidence="1 2" key="1">
    <citation type="submission" date="2018-04" db="EMBL/GenBank/DDBJ databases">
        <title>Massilia violaceinigra sp. nov., a novel purple-pigmented bacterium isolated from Tianshan glacier, Xinjiang, China.</title>
        <authorList>
            <person name="Wang H."/>
        </authorList>
    </citation>
    <scope>NUCLEOTIDE SEQUENCE [LARGE SCALE GENOMIC DNA]</scope>
    <source>
        <strain evidence="1 2">B448-2</strain>
    </source>
</reference>
<accession>A0A2U2HJL2</accession>
<name>A0A2U2HJL2_9BURK</name>
<organism evidence="1 2">
    <name type="scientific">Massilia glaciei</name>
    <dbReference type="NCBI Taxonomy" id="1524097"/>
    <lineage>
        <taxon>Bacteria</taxon>
        <taxon>Pseudomonadati</taxon>
        <taxon>Pseudomonadota</taxon>
        <taxon>Betaproteobacteria</taxon>
        <taxon>Burkholderiales</taxon>
        <taxon>Oxalobacteraceae</taxon>
        <taxon>Telluria group</taxon>
        <taxon>Massilia</taxon>
    </lineage>
</organism>
<dbReference type="Proteomes" id="UP000241421">
    <property type="component" value="Unassembled WGS sequence"/>
</dbReference>